<dbReference type="AlphaFoldDB" id="A0AAQ0HJT6"/>
<dbReference type="EMBL" id="QUMX01000004">
    <property type="protein sequence ID" value="REG54373.1"/>
    <property type="molecule type" value="Genomic_DNA"/>
</dbReference>
<organism evidence="2 3">
    <name type="scientific">Paracoccus versutus</name>
    <name type="common">Thiobacillus versutus</name>
    <dbReference type="NCBI Taxonomy" id="34007"/>
    <lineage>
        <taxon>Bacteria</taxon>
        <taxon>Pseudomonadati</taxon>
        <taxon>Pseudomonadota</taxon>
        <taxon>Alphaproteobacteria</taxon>
        <taxon>Rhodobacterales</taxon>
        <taxon>Paracoccaceae</taxon>
        <taxon>Paracoccus</taxon>
    </lineage>
</organism>
<proteinExistence type="predicted"/>
<reference evidence="2 3" key="1">
    <citation type="submission" date="2018-08" db="EMBL/GenBank/DDBJ databases">
        <title>Genomic Encyclopedia of Archaeal and Bacterial Type Strains, Phase II (KMG-II): from individual species to whole genera.</title>
        <authorList>
            <person name="Goeker M."/>
        </authorList>
    </citation>
    <scope>NUCLEOTIDE SEQUENCE [LARGE SCALE GENOMIC DNA]</scope>
    <source>
        <strain evidence="2 3">DSM 582</strain>
    </source>
</reference>
<dbReference type="Proteomes" id="UP000256794">
    <property type="component" value="Unassembled WGS sequence"/>
</dbReference>
<evidence type="ECO:0000313" key="2">
    <source>
        <dbReference type="EMBL" id="REG54373.1"/>
    </source>
</evidence>
<evidence type="ECO:0000313" key="3">
    <source>
        <dbReference type="Proteomes" id="UP000256794"/>
    </source>
</evidence>
<protein>
    <submittedName>
        <fullName evidence="2">Uncharacterized protein</fullName>
    </submittedName>
</protein>
<feature type="region of interest" description="Disordered" evidence="1">
    <location>
        <begin position="326"/>
        <end position="354"/>
    </location>
</feature>
<name>A0AAQ0HJT6_PARVE</name>
<sequence length="354" mass="38633">MAARRAPGRLGEQRLARGRGPFGGIARDDGQRADADADLRGRLRRCGGKRRLRLARGAQGGAGRRRAQLFGRGGRGLRSRLRRGLGRLGRGGRGGAGRHAGCRLWRGRLRGRFPRQDLGRGPRRCGRVRCAQLQPFGRRGQALGVGGQAWRFRRGRGRGGGLRLLRPWRGEVAKALQDHPRGDGGRRVAGPGRRRWGRLGPLGLGRRGLGLGCGLARMRSRGRLGPGGGQGRPCRCPGPLRRGRPVGRRRCCCCLVLCRPGPRRGGLGLRCRPGLGRRGRRRARRRGGRCRGLERGLLHHGDPRGFGRRLRSGCGAQPGLGIARTGERTDQRCQPGRAHHGSSASVRAARMRRR</sequence>
<gene>
    <name evidence="2" type="ORF">ATH84_1004169</name>
</gene>
<comment type="caution">
    <text evidence="2">The sequence shown here is derived from an EMBL/GenBank/DDBJ whole genome shotgun (WGS) entry which is preliminary data.</text>
</comment>
<keyword evidence="3" id="KW-1185">Reference proteome</keyword>
<evidence type="ECO:0000256" key="1">
    <source>
        <dbReference type="SAM" id="MobiDB-lite"/>
    </source>
</evidence>
<feature type="region of interest" description="Disordered" evidence="1">
    <location>
        <begin position="1"/>
        <end position="33"/>
    </location>
</feature>
<accession>A0AAQ0HJT6</accession>